<accession>A0A0R3MPB9</accession>
<proteinExistence type="predicted"/>
<organism evidence="2 3">
    <name type="scientific">Bradyrhizobium retamae</name>
    <dbReference type="NCBI Taxonomy" id="1300035"/>
    <lineage>
        <taxon>Bacteria</taxon>
        <taxon>Pseudomonadati</taxon>
        <taxon>Pseudomonadota</taxon>
        <taxon>Alphaproteobacteria</taxon>
        <taxon>Hyphomicrobiales</taxon>
        <taxon>Nitrobacteraceae</taxon>
        <taxon>Bradyrhizobium</taxon>
    </lineage>
</organism>
<evidence type="ECO:0000256" key="1">
    <source>
        <dbReference type="SAM" id="MobiDB-lite"/>
    </source>
</evidence>
<gene>
    <name evidence="2" type="ORF">CQ13_33085</name>
</gene>
<protein>
    <submittedName>
        <fullName evidence="2">Uncharacterized protein</fullName>
    </submittedName>
</protein>
<dbReference type="Proteomes" id="UP000052023">
    <property type="component" value="Unassembled WGS sequence"/>
</dbReference>
<dbReference type="AlphaFoldDB" id="A0A0R3MPB9"/>
<comment type="caution">
    <text evidence="2">The sequence shown here is derived from an EMBL/GenBank/DDBJ whole genome shotgun (WGS) entry which is preliminary data.</text>
</comment>
<sequence length="96" mass="10689">MPRIRNNEFQSVQDRGEDQPHRIAHDIFKQIEEIEDHDQYDHSSMTFSPARLVAAGGGRVHGIEASKGTKAGALTPPIGSVRLSHRVLRELALACY</sequence>
<keyword evidence="3" id="KW-1185">Reference proteome</keyword>
<dbReference type="EMBL" id="LLYA01000182">
    <property type="protein sequence ID" value="KRR19797.1"/>
    <property type="molecule type" value="Genomic_DNA"/>
</dbReference>
<feature type="region of interest" description="Disordered" evidence="1">
    <location>
        <begin position="1"/>
        <end position="21"/>
    </location>
</feature>
<evidence type="ECO:0000313" key="2">
    <source>
        <dbReference type="EMBL" id="KRR19797.1"/>
    </source>
</evidence>
<name>A0A0R3MPB9_9BRAD</name>
<evidence type="ECO:0000313" key="3">
    <source>
        <dbReference type="Proteomes" id="UP000052023"/>
    </source>
</evidence>
<reference evidence="2 3" key="1">
    <citation type="submission" date="2014-03" db="EMBL/GenBank/DDBJ databases">
        <title>Bradyrhizobium valentinum sp. nov., isolated from effective nodules of Lupinus mariae-josephae, a lupine endemic of basic-lime soils in Eastern Spain.</title>
        <authorList>
            <person name="Duran D."/>
            <person name="Rey L."/>
            <person name="Navarro A."/>
            <person name="Busquets A."/>
            <person name="Imperial J."/>
            <person name="Ruiz-Argueso T."/>
        </authorList>
    </citation>
    <scope>NUCLEOTIDE SEQUENCE [LARGE SCALE GENOMIC DNA]</scope>
    <source>
        <strain evidence="2 3">Ro19</strain>
    </source>
</reference>